<evidence type="ECO:0000313" key="2">
    <source>
        <dbReference type="EMBL" id="BCL41121.1"/>
    </source>
</evidence>
<dbReference type="InterPro" id="IPR011008">
    <property type="entry name" value="Dimeric_a/b-barrel"/>
</dbReference>
<dbReference type="EMBL" id="LEDI01000011">
    <property type="protein sequence ID" value="KLQ06023.1"/>
    <property type="molecule type" value="Genomic_DNA"/>
</dbReference>
<dbReference type="EMBL" id="AP023447">
    <property type="protein sequence ID" value="BCL41121.1"/>
    <property type="molecule type" value="Genomic_DNA"/>
</dbReference>
<dbReference type="InterPro" id="IPR007138">
    <property type="entry name" value="ABM_dom"/>
</dbReference>
<feature type="domain" description="ABM" evidence="1">
    <location>
        <begin position="2"/>
        <end position="90"/>
    </location>
</feature>
<organism evidence="3 5">
    <name type="scientific">Enterobacter roggenkampii</name>
    <dbReference type="NCBI Taxonomy" id="1812935"/>
    <lineage>
        <taxon>Bacteria</taxon>
        <taxon>Pseudomonadati</taxon>
        <taxon>Pseudomonadota</taxon>
        <taxon>Gammaproteobacteria</taxon>
        <taxon>Enterobacterales</taxon>
        <taxon>Enterobacteriaceae</taxon>
        <taxon>Enterobacter</taxon>
        <taxon>Enterobacter cloacae complex</taxon>
    </lineage>
</organism>
<dbReference type="EMBL" id="JAFKCP010000005">
    <property type="protein sequence ID" value="MBU3767036.1"/>
    <property type="molecule type" value="Genomic_DNA"/>
</dbReference>
<sequence length="109" mass="12353">MIAVLFEAKAAPAHQARYLQLAAELKPLLADIDGFIDIERFQSLTTDGKILSLSWWRDEEAVRRWKQNVFHQAAQAEGRASIFSFYRIRVAQLVREYSSETGGHAACLS</sequence>
<evidence type="ECO:0000313" key="3">
    <source>
        <dbReference type="EMBL" id="KLQ06023.1"/>
    </source>
</evidence>
<name>A0A0J0HGW0_9ENTR</name>
<dbReference type="InterPro" id="IPR052936">
    <property type="entry name" value="Jasmonate_Hydroxylase-like"/>
</dbReference>
<dbReference type="SUPFAM" id="SSF54909">
    <property type="entry name" value="Dimeric alpha+beta barrel"/>
    <property type="match status" value="1"/>
</dbReference>
<protein>
    <submittedName>
        <fullName evidence="3">Antibiotic biosynthesis monooxygenase</fullName>
    </submittedName>
</protein>
<dbReference type="GO" id="GO:0004497">
    <property type="term" value="F:monooxygenase activity"/>
    <property type="evidence" value="ECO:0007669"/>
    <property type="project" value="UniProtKB-KW"/>
</dbReference>
<dbReference type="PROSITE" id="PS51725">
    <property type="entry name" value="ABM"/>
    <property type="match status" value="1"/>
</dbReference>
<accession>A0A1S2A2B7</accession>
<dbReference type="Proteomes" id="UP000813349">
    <property type="component" value="Unassembled WGS sequence"/>
</dbReference>
<dbReference type="Proteomes" id="UP000036013">
    <property type="component" value="Unassembled WGS sequence"/>
</dbReference>
<evidence type="ECO:0000259" key="1">
    <source>
        <dbReference type="PROSITE" id="PS51725"/>
    </source>
</evidence>
<dbReference type="Pfam" id="PF03992">
    <property type="entry name" value="ABM"/>
    <property type="match status" value="1"/>
</dbReference>
<accession>A0A0J0HGW0</accession>
<reference evidence="4 6" key="3">
    <citation type="journal article" date="2021" name="Clin. Infect. Dis.">
        <title>Rapid development of cefiderocol resistance in carbapenem-resistant Enterobacter cloacae during therapy is associated with heterogeneous mutations in the catecholate siderophore receptor cira.</title>
        <authorList>
            <person name="Klein S."/>
            <person name="Boutin S."/>
            <person name="Kocer K."/>
            <person name="Fiedler M.O."/>
            <person name="Storzinger D."/>
            <person name="Weigand M.A."/>
            <person name="Tan B."/>
            <person name="Richter D."/>
            <person name="Rupp C."/>
            <person name="Mieth M."/>
            <person name="Mehrabi A."/>
            <person name="Hackert T."/>
            <person name="Zimmermann S."/>
            <person name="Heeg K."/>
            <person name="Nurjadi D."/>
        </authorList>
    </citation>
    <scope>NUCLEOTIDE SEQUENCE [LARGE SCALE GENOMIC DNA]</scope>
    <source>
        <strain evidence="4 6">BK34275</strain>
    </source>
</reference>
<reference evidence="3 5" key="1">
    <citation type="submission" date="2015-06" db="EMBL/GenBank/DDBJ databases">
        <authorList>
            <person name="Adams M."/>
            <person name="Sutton G."/>
            <person name="Nelson K."/>
            <person name="Bonomo R."/>
            <person name="McCorrison J."/>
            <person name="Sanka R."/>
            <person name="Brinkac L."/>
            <person name="Nierman W."/>
        </authorList>
    </citation>
    <scope>NUCLEOTIDE SEQUENCE [LARGE SCALE GENOMIC DNA]</scope>
    <source>
        <strain evidence="3 5">GN02692</strain>
    </source>
</reference>
<keyword evidence="3" id="KW-0503">Monooxygenase</keyword>
<gene>
    <name evidence="3" type="ORF">ABF77_06345</name>
    <name evidence="4" type="ORF">J0A64_10565</name>
    <name evidence="2" type="ORF">OIPHN260_06230</name>
</gene>
<proteinExistence type="predicted"/>
<dbReference type="RefSeq" id="WP_008501327.1">
    <property type="nucleotide sequence ID" value="NZ_AP023447.1"/>
</dbReference>
<dbReference type="AlphaFoldDB" id="A0A0J0HGW0"/>
<keyword evidence="3" id="KW-0560">Oxidoreductase</keyword>
<evidence type="ECO:0000313" key="4">
    <source>
        <dbReference type="EMBL" id="MBU3767036.1"/>
    </source>
</evidence>
<dbReference type="PANTHER" id="PTHR37811:SF2">
    <property type="entry name" value="ABM DOMAIN-CONTAINING PROTEIN"/>
    <property type="match status" value="1"/>
</dbReference>
<evidence type="ECO:0000313" key="5">
    <source>
        <dbReference type="Proteomes" id="UP000036013"/>
    </source>
</evidence>
<dbReference type="Proteomes" id="UP000595858">
    <property type="component" value="Chromosome"/>
</dbReference>
<reference evidence="2" key="2">
    <citation type="journal article" date="2020" name="J Glob Antimicrob Resist">
        <title>Genomic characterization of clinical Enterobacter roggenkampii co-harboring blaIMP-1- and blaGES-5-encoding IncP6 and mcr-9-encoding IncHI2 plasmids isolated in Japan.</title>
        <authorList>
            <person name="Umeda K."/>
            <person name="Nakamura H."/>
            <person name="Fukuda A."/>
            <person name="Matsumoto Y."/>
            <person name="Motooka D."/>
            <person name="Nakamura S."/>
            <person name="Yasui Y."/>
            <person name="Yoshida H."/>
            <person name="Kawahara R."/>
        </authorList>
    </citation>
    <scope>NUCLEOTIDE SEQUENCE</scope>
    <source>
        <strain evidence="2">OIPH-N260</strain>
    </source>
</reference>
<evidence type="ECO:0000313" key="6">
    <source>
        <dbReference type="Proteomes" id="UP000813349"/>
    </source>
</evidence>
<dbReference type="PANTHER" id="PTHR37811">
    <property type="entry name" value="BLL5343 PROTEIN"/>
    <property type="match status" value="1"/>
</dbReference>
<dbReference type="Gene3D" id="3.30.70.100">
    <property type="match status" value="1"/>
</dbReference>
<dbReference type="OrthoDB" id="9797060at2"/>